<proteinExistence type="predicted"/>
<sequence length="189" mass="21478">MSSHQPIHDDQDLDFIIGLSFYKLEQVTHSGQSKGGGGLLPFVLIRNALISQPPRAYPYNVITDDENDDSIEPSMQQDEAICVEEDLLKQEEEHIWLEACFDELQDDPMLEHQLQHEDDKNDDEEEDDSLMLDDFGDMMFMSAAKRAGIKPSYLSSSSHSTSKPASSFHLTSSNYLSADTSHQQQQYQY</sequence>
<gene>
    <name evidence="1" type="ORF">LRAMOSA07687</name>
</gene>
<organism evidence="1">
    <name type="scientific">Lichtheimia ramosa</name>
    <dbReference type="NCBI Taxonomy" id="688394"/>
    <lineage>
        <taxon>Eukaryota</taxon>
        <taxon>Fungi</taxon>
        <taxon>Fungi incertae sedis</taxon>
        <taxon>Mucoromycota</taxon>
        <taxon>Mucoromycotina</taxon>
        <taxon>Mucoromycetes</taxon>
        <taxon>Mucorales</taxon>
        <taxon>Lichtheimiaceae</taxon>
        <taxon>Lichtheimia</taxon>
    </lineage>
</organism>
<accession>A0A077WDJ6</accession>
<dbReference type="AlphaFoldDB" id="A0A077WDJ6"/>
<evidence type="ECO:0000313" key="1">
    <source>
        <dbReference type="EMBL" id="CDS05158.1"/>
    </source>
</evidence>
<dbReference type="EMBL" id="LK023316">
    <property type="protein sequence ID" value="CDS05158.1"/>
    <property type="molecule type" value="Genomic_DNA"/>
</dbReference>
<dbReference type="OrthoDB" id="2283722at2759"/>
<name>A0A077WDJ6_9FUNG</name>
<reference evidence="1" key="1">
    <citation type="journal article" date="2014" name="Genome Announc.">
        <title>De novo whole-genome sequence and genome annotation of Lichtheimia ramosa.</title>
        <authorList>
            <person name="Linde J."/>
            <person name="Schwartze V."/>
            <person name="Binder U."/>
            <person name="Lass-Florl C."/>
            <person name="Voigt K."/>
            <person name="Horn F."/>
        </authorList>
    </citation>
    <scope>NUCLEOTIDE SEQUENCE</scope>
    <source>
        <strain evidence="1">JMRC FSU:6197</strain>
    </source>
</reference>
<protein>
    <submittedName>
        <fullName evidence="1">Uncharacterized protein</fullName>
    </submittedName>
</protein>